<dbReference type="PANTHER" id="PTHR45908">
    <property type="entry name" value="PROTEIN CBG11750-RELATED"/>
    <property type="match status" value="1"/>
</dbReference>
<dbReference type="SUPFAM" id="SSF53474">
    <property type="entry name" value="alpha/beta-Hydrolases"/>
    <property type="match status" value="1"/>
</dbReference>
<evidence type="ECO:0000313" key="3">
    <source>
        <dbReference type="EMBL" id="KAK0421202.1"/>
    </source>
</evidence>
<organism evidence="3 4">
    <name type="scientific">Steinernema hermaphroditum</name>
    <dbReference type="NCBI Taxonomy" id="289476"/>
    <lineage>
        <taxon>Eukaryota</taxon>
        <taxon>Metazoa</taxon>
        <taxon>Ecdysozoa</taxon>
        <taxon>Nematoda</taxon>
        <taxon>Chromadorea</taxon>
        <taxon>Rhabditida</taxon>
        <taxon>Tylenchina</taxon>
        <taxon>Panagrolaimomorpha</taxon>
        <taxon>Strongyloidoidea</taxon>
        <taxon>Steinernematidae</taxon>
        <taxon>Steinernema</taxon>
    </lineage>
</organism>
<dbReference type="AlphaFoldDB" id="A0AA39M509"/>
<feature type="signal peptide" evidence="1">
    <location>
        <begin position="1"/>
        <end position="15"/>
    </location>
</feature>
<dbReference type="PANTHER" id="PTHR45908:SF19">
    <property type="entry name" value="FUNGAL LIPASE-LIKE DOMAIN-CONTAINING PROTEIN"/>
    <property type="match status" value="1"/>
</dbReference>
<dbReference type="CDD" id="cd00519">
    <property type="entry name" value="Lipase_3"/>
    <property type="match status" value="1"/>
</dbReference>
<dbReference type="Gene3D" id="3.40.50.1820">
    <property type="entry name" value="alpha/beta hydrolase"/>
    <property type="match status" value="1"/>
</dbReference>
<dbReference type="GO" id="GO:0006629">
    <property type="term" value="P:lipid metabolic process"/>
    <property type="evidence" value="ECO:0007669"/>
    <property type="project" value="InterPro"/>
</dbReference>
<proteinExistence type="predicted"/>
<dbReference type="EMBL" id="JAUCMV010000002">
    <property type="protein sequence ID" value="KAK0421202.1"/>
    <property type="molecule type" value="Genomic_DNA"/>
</dbReference>
<evidence type="ECO:0000256" key="1">
    <source>
        <dbReference type="SAM" id="SignalP"/>
    </source>
</evidence>
<name>A0AA39M509_9BILA</name>
<dbReference type="InterPro" id="IPR029058">
    <property type="entry name" value="AB_hydrolase_fold"/>
</dbReference>
<reference evidence="3" key="1">
    <citation type="submission" date="2023-06" db="EMBL/GenBank/DDBJ databases">
        <title>Genomic analysis of the entomopathogenic nematode Steinernema hermaphroditum.</title>
        <authorList>
            <person name="Schwarz E.M."/>
            <person name="Heppert J.K."/>
            <person name="Baniya A."/>
            <person name="Schwartz H.T."/>
            <person name="Tan C.-H."/>
            <person name="Antoshechkin I."/>
            <person name="Sternberg P.W."/>
            <person name="Goodrich-Blair H."/>
            <person name="Dillman A.R."/>
        </authorList>
    </citation>
    <scope>NUCLEOTIDE SEQUENCE</scope>
    <source>
        <strain evidence="3">PS9179</strain>
        <tissue evidence="3">Whole animal</tissue>
    </source>
</reference>
<comment type="caution">
    <text evidence="3">The sequence shown here is derived from an EMBL/GenBank/DDBJ whole genome shotgun (WGS) entry which is preliminary data.</text>
</comment>
<feature type="domain" description="Fungal lipase-type" evidence="2">
    <location>
        <begin position="93"/>
        <end position="229"/>
    </location>
</feature>
<feature type="chain" id="PRO_5041447316" description="Fungal lipase-type domain-containing protein" evidence="1">
    <location>
        <begin position="16"/>
        <end position="309"/>
    </location>
</feature>
<keyword evidence="1" id="KW-0732">Signal</keyword>
<sequence>MRLLLFAALLGSVLSLAIRKDVGGYSDEFARYKMLSFAAAAYSDDPNLCMKSAYPNTGNNNTVYFVREEQCDDKKDDTCKGFTAISHTDKAIIISFRGTQSFLQIIQEGIDTITKPERFSAGGYVSGYFYNAYKAVWYGGLKNDFLSLRNRYPDYELWLTGHSLGGAMASLAAAELAYMGFVDTQHLKLVTFGQPRVGDKVYAAAHDALVPYSYRVVHNRDLIAQNPPRNLPDHGLLDGYVHHKAEVFYPNKMRVDDSFIVCNEEDEDNKCSDGQWFTLSIPDHFHYFEDHESILDYGIDGCPRSMVSK</sequence>
<evidence type="ECO:0000259" key="2">
    <source>
        <dbReference type="Pfam" id="PF01764"/>
    </source>
</evidence>
<evidence type="ECO:0000313" key="4">
    <source>
        <dbReference type="Proteomes" id="UP001175271"/>
    </source>
</evidence>
<accession>A0AA39M509</accession>
<dbReference type="Proteomes" id="UP001175271">
    <property type="component" value="Unassembled WGS sequence"/>
</dbReference>
<keyword evidence="4" id="KW-1185">Reference proteome</keyword>
<dbReference type="InterPro" id="IPR002921">
    <property type="entry name" value="Fungal_lipase-type"/>
</dbReference>
<gene>
    <name evidence="3" type="ORF">QR680_015108</name>
</gene>
<dbReference type="Pfam" id="PF01764">
    <property type="entry name" value="Lipase_3"/>
    <property type="match status" value="1"/>
</dbReference>
<protein>
    <recommendedName>
        <fullName evidence="2">Fungal lipase-type domain-containing protein</fullName>
    </recommendedName>
</protein>